<dbReference type="AlphaFoldDB" id="A0A016X223"/>
<evidence type="ECO:0000313" key="1">
    <source>
        <dbReference type="EMBL" id="EYC46109.1"/>
    </source>
</evidence>
<dbReference type="EMBL" id="JARK01000007">
    <property type="protein sequence ID" value="EYC46109.1"/>
    <property type="molecule type" value="Genomic_DNA"/>
</dbReference>
<organism evidence="1 2">
    <name type="scientific">Ancylostoma ceylanicum</name>
    <dbReference type="NCBI Taxonomy" id="53326"/>
    <lineage>
        <taxon>Eukaryota</taxon>
        <taxon>Metazoa</taxon>
        <taxon>Ecdysozoa</taxon>
        <taxon>Nematoda</taxon>
        <taxon>Chromadorea</taxon>
        <taxon>Rhabditida</taxon>
        <taxon>Rhabditina</taxon>
        <taxon>Rhabditomorpha</taxon>
        <taxon>Strongyloidea</taxon>
        <taxon>Ancylostomatidae</taxon>
        <taxon>Ancylostomatinae</taxon>
        <taxon>Ancylostoma</taxon>
    </lineage>
</organism>
<reference evidence="2" key="1">
    <citation type="journal article" date="2015" name="Nat. Genet.">
        <title>The genome and transcriptome of the zoonotic hookworm Ancylostoma ceylanicum identify infection-specific gene families.</title>
        <authorList>
            <person name="Schwarz E.M."/>
            <person name="Hu Y."/>
            <person name="Antoshechkin I."/>
            <person name="Miller M.M."/>
            <person name="Sternberg P.W."/>
            <person name="Aroian R.V."/>
        </authorList>
    </citation>
    <scope>NUCLEOTIDE SEQUENCE</scope>
    <source>
        <strain evidence="2">HY135</strain>
    </source>
</reference>
<protein>
    <submittedName>
        <fullName evidence="1">Uncharacterized protein</fullName>
    </submittedName>
</protein>
<gene>
    <name evidence="1" type="primary">Acey_s0407.g907</name>
    <name evidence="1" type="ORF">Y032_0407g907</name>
</gene>
<accession>A0A016X223</accession>
<keyword evidence="2" id="KW-1185">Reference proteome</keyword>
<comment type="caution">
    <text evidence="1">The sequence shown here is derived from an EMBL/GenBank/DDBJ whole genome shotgun (WGS) entry which is preliminary data.</text>
</comment>
<sequence length="123" mass="14214">MRTPLRSMRSADVYGKTCTFLAEELSKFYAGIDWKTCQIQEYVLNKPNHVGKSAIPIITGRRETRLSDMSDKETCLDHLRQDLICFHDIVEETERALDWLLVPIVTILPGHCLRHYHSINAID</sequence>
<name>A0A016X223_9BILA</name>
<proteinExistence type="predicted"/>
<evidence type="ECO:0000313" key="2">
    <source>
        <dbReference type="Proteomes" id="UP000024635"/>
    </source>
</evidence>
<dbReference type="Proteomes" id="UP000024635">
    <property type="component" value="Unassembled WGS sequence"/>
</dbReference>